<evidence type="ECO:0000313" key="1">
    <source>
        <dbReference type="EMBL" id="MBC5736076.1"/>
    </source>
</evidence>
<dbReference type="InterPro" id="IPR018989">
    <property type="entry name" value="DUF2001"/>
</dbReference>
<sequence length="146" mass="16128">MSVTIDSAERVINGTYGQVWRTGRIMAEVSGFTAKVAKTKEAVNLCGELWEDTKMTKKKGTGTLEFLKVDSAMIEDEGDPETGGYGRDKIICQLADPASWGAERIALYGVNFDEVQLANWKAASVTRHSVPFTFTGYKLLDRIAER</sequence>
<dbReference type="SUPFAM" id="SSF69279">
    <property type="entry name" value="Phage tail proteins"/>
    <property type="match status" value="1"/>
</dbReference>
<proteinExistence type="predicted"/>
<protein>
    <submittedName>
        <fullName evidence="1">Phage tail tube protein</fullName>
    </submittedName>
</protein>
<gene>
    <name evidence="1" type="ORF">H8S62_03510</name>
</gene>
<accession>A0A8J6JAY3</accession>
<comment type="caution">
    <text evidence="1">The sequence shown here is derived from an EMBL/GenBank/DDBJ whole genome shotgun (WGS) entry which is preliminary data.</text>
</comment>
<organism evidence="1 2">
    <name type="scientific">Lawsonibacter faecis</name>
    <dbReference type="NCBI Taxonomy" id="2763052"/>
    <lineage>
        <taxon>Bacteria</taxon>
        <taxon>Bacillati</taxon>
        <taxon>Bacillota</taxon>
        <taxon>Clostridia</taxon>
        <taxon>Eubacteriales</taxon>
        <taxon>Oscillospiraceae</taxon>
        <taxon>Lawsonibacter</taxon>
    </lineage>
</organism>
<dbReference type="Proteomes" id="UP000607645">
    <property type="component" value="Unassembled WGS sequence"/>
</dbReference>
<dbReference type="RefSeq" id="WP_186918473.1">
    <property type="nucleotide sequence ID" value="NZ_JACOPQ010000002.1"/>
</dbReference>
<reference evidence="1" key="1">
    <citation type="submission" date="2020-08" db="EMBL/GenBank/DDBJ databases">
        <title>Genome public.</title>
        <authorList>
            <person name="Liu C."/>
            <person name="Sun Q."/>
        </authorList>
    </citation>
    <scope>NUCLEOTIDE SEQUENCE</scope>
    <source>
        <strain evidence="1">NSJ-52</strain>
    </source>
</reference>
<dbReference type="InterPro" id="IPR038628">
    <property type="entry name" value="XkdM-like_sf"/>
</dbReference>
<dbReference type="EMBL" id="JACOPQ010000002">
    <property type="protein sequence ID" value="MBC5736076.1"/>
    <property type="molecule type" value="Genomic_DNA"/>
</dbReference>
<dbReference type="AlphaFoldDB" id="A0A8J6JAY3"/>
<name>A0A8J6JAY3_9FIRM</name>
<dbReference type="Gene3D" id="2.30.110.40">
    <property type="entry name" value="Phage tail tube protein"/>
    <property type="match status" value="1"/>
</dbReference>
<keyword evidence="2" id="KW-1185">Reference proteome</keyword>
<evidence type="ECO:0000313" key="2">
    <source>
        <dbReference type="Proteomes" id="UP000607645"/>
    </source>
</evidence>
<dbReference type="Pfam" id="PF09393">
    <property type="entry name" value="DUF2001"/>
    <property type="match status" value="1"/>
</dbReference>